<proteinExistence type="predicted"/>
<reference evidence="1" key="1">
    <citation type="submission" date="2020-04" db="EMBL/GenBank/DDBJ databases">
        <authorList>
            <person name="Chiriac C."/>
            <person name="Salcher M."/>
            <person name="Ghai R."/>
            <person name="Kavagutti S V."/>
        </authorList>
    </citation>
    <scope>NUCLEOTIDE SEQUENCE</scope>
</reference>
<accession>A0A6J5L7R1</accession>
<organism evidence="1">
    <name type="scientific">uncultured Caudovirales phage</name>
    <dbReference type="NCBI Taxonomy" id="2100421"/>
    <lineage>
        <taxon>Viruses</taxon>
        <taxon>Duplodnaviria</taxon>
        <taxon>Heunggongvirae</taxon>
        <taxon>Uroviricota</taxon>
        <taxon>Caudoviricetes</taxon>
        <taxon>Peduoviridae</taxon>
        <taxon>Maltschvirus</taxon>
        <taxon>Maltschvirus maltsch</taxon>
    </lineage>
</organism>
<evidence type="ECO:0000313" key="1">
    <source>
        <dbReference type="EMBL" id="CAB4130668.1"/>
    </source>
</evidence>
<sequence>MTNINEAPLADRFALLDAEFKALKKQYEALKEEALTACMAAAGDDLKATVNGDHFFLDYSLTATKTFKVERALELGYITKEQIEECKVGSTRQNLAVKIRAKVMA</sequence>
<name>A0A6J5L7R1_9CAUD</name>
<dbReference type="EMBL" id="LR796248">
    <property type="protein sequence ID" value="CAB4130668.1"/>
    <property type="molecule type" value="Genomic_DNA"/>
</dbReference>
<protein>
    <submittedName>
        <fullName evidence="1">Uncharacterized protein</fullName>
    </submittedName>
</protein>
<gene>
    <name evidence="1" type="ORF">UFOVP122_18</name>
</gene>